<dbReference type="PANTHER" id="PTHR11941:SF27">
    <property type="entry name" value="ETHYLMALONYL-COA DECARBOXYLASE"/>
    <property type="match status" value="1"/>
</dbReference>
<proteinExistence type="predicted"/>
<dbReference type="EMBL" id="JAHQCS010000100">
    <property type="protein sequence ID" value="MBU9712407.1"/>
    <property type="molecule type" value="Genomic_DNA"/>
</dbReference>
<keyword evidence="3" id="KW-1185">Reference proteome</keyword>
<dbReference type="InterPro" id="IPR001753">
    <property type="entry name" value="Enoyl-CoA_hydra/iso"/>
</dbReference>
<organism evidence="2 3">
    <name type="scientific">Evansella tamaricis</name>
    <dbReference type="NCBI Taxonomy" id="2069301"/>
    <lineage>
        <taxon>Bacteria</taxon>
        <taxon>Bacillati</taxon>
        <taxon>Bacillota</taxon>
        <taxon>Bacilli</taxon>
        <taxon>Bacillales</taxon>
        <taxon>Bacillaceae</taxon>
        <taxon>Evansella</taxon>
    </lineage>
</organism>
<evidence type="ECO:0000256" key="1">
    <source>
        <dbReference type="ARBA" id="ARBA00023239"/>
    </source>
</evidence>
<protein>
    <submittedName>
        <fullName evidence="2">Enoyl-CoA hydratase/isomerase family protein</fullName>
    </submittedName>
</protein>
<evidence type="ECO:0000313" key="3">
    <source>
        <dbReference type="Proteomes" id="UP000784880"/>
    </source>
</evidence>
<dbReference type="Pfam" id="PF00378">
    <property type="entry name" value="ECH_1"/>
    <property type="match status" value="1"/>
</dbReference>
<dbReference type="Proteomes" id="UP000784880">
    <property type="component" value="Unassembled WGS sequence"/>
</dbReference>
<dbReference type="RefSeq" id="WP_217066588.1">
    <property type="nucleotide sequence ID" value="NZ_JAHQCS010000100.1"/>
</dbReference>
<evidence type="ECO:0000313" key="2">
    <source>
        <dbReference type="EMBL" id="MBU9712407.1"/>
    </source>
</evidence>
<accession>A0ABS6JFH4</accession>
<comment type="caution">
    <text evidence="2">The sequence shown here is derived from an EMBL/GenBank/DDBJ whole genome shotgun (WGS) entry which is preliminary data.</text>
</comment>
<dbReference type="PANTHER" id="PTHR11941">
    <property type="entry name" value="ENOYL-COA HYDRATASE-RELATED"/>
    <property type="match status" value="1"/>
</dbReference>
<sequence>MKVYSGKRSETVAEIVINRPEVRNAVDFDVISLLEKNVKEIKLDEKIRVLIIRGEGEAFCSGGDLHAFHQLMTMEEAKTMLTSMSKVLKEIVAFPGITVSYLNGSAVGGGAELAAATDFSLSNGTGKLGFIQGSLHLTTGWGGASLLSRRVGKQAALSMLGTGETFTMATGMELGFIQDIVPDLEGVDRWTKKWLTRDVIQAYKGIIYPKGEMEELFLSIDKEVEACASLWEKKEHHDAVARFLQSKK</sequence>
<keyword evidence="1" id="KW-0456">Lyase</keyword>
<gene>
    <name evidence="2" type="ORF">KS419_11710</name>
</gene>
<name>A0ABS6JFH4_9BACI</name>
<dbReference type="CDD" id="cd06558">
    <property type="entry name" value="crotonase-like"/>
    <property type="match status" value="1"/>
</dbReference>
<reference evidence="2 3" key="1">
    <citation type="submission" date="2021-06" db="EMBL/GenBank/DDBJ databases">
        <title>Bacillus sp. RD4P76, an endophyte from a halophyte.</title>
        <authorList>
            <person name="Sun J.-Q."/>
        </authorList>
    </citation>
    <scope>NUCLEOTIDE SEQUENCE [LARGE SCALE GENOMIC DNA]</scope>
    <source>
        <strain evidence="2 3">CGMCC 1.15917</strain>
    </source>
</reference>